<comment type="caution">
    <text evidence="2">The sequence shown here is derived from an EMBL/GenBank/DDBJ whole genome shotgun (WGS) entry which is preliminary data.</text>
</comment>
<feature type="transmembrane region" description="Helical" evidence="1">
    <location>
        <begin position="76"/>
        <end position="96"/>
    </location>
</feature>
<evidence type="ECO:0000313" key="3">
    <source>
        <dbReference type="Proteomes" id="UP000547510"/>
    </source>
</evidence>
<dbReference type="Proteomes" id="UP000547510">
    <property type="component" value="Unassembled WGS sequence"/>
</dbReference>
<dbReference type="AlphaFoldDB" id="A0A841CF11"/>
<sequence>MTRLALALVSCAAAFLRPAERARHREQWRADVLGARELGLSPLGIALGALRVARTRPVVLPVGVLAVALRLRESRHLGAVFVVLLIGNLGGGLLLLV</sequence>
<accession>A0A841CF11</accession>
<evidence type="ECO:0000313" key="2">
    <source>
        <dbReference type="EMBL" id="MBB5954747.1"/>
    </source>
</evidence>
<organism evidence="2 3">
    <name type="scientific">Saccharothrix tamanrassetensis</name>
    <dbReference type="NCBI Taxonomy" id="1051531"/>
    <lineage>
        <taxon>Bacteria</taxon>
        <taxon>Bacillati</taxon>
        <taxon>Actinomycetota</taxon>
        <taxon>Actinomycetes</taxon>
        <taxon>Pseudonocardiales</taxon>
        <taxon>Pseudonocardiaceae</taxon>
        <taxon>Saccharothrix</taxon>
    </lineage>
</organism>
<gene>
    <name evidence="2" type="ORF">FHS29_001317</name>
</gene>
<dbReference type="RefSeq" id="WP_184689225.1">
    <property type="nucleotide sequence ID" value="NZ_JACHJN010000002.1"/>
</dbReference>
<name>A0A841CF11_9PSEU</name>
<keyword evidence="1" id="KW-1133">Transmembrane helix</keyword>
<reference evidence="2 3" key="1">
    <citation type="submission" date="2020-08" db="EMBL/GenBank/DDBJ databases">
        <title>Genomic Encyclopedia of Type Strains, Phase III (KMG-III): the genomes of soil and plant-associated and newly described type strains.</title>
        <authorList>
            <person name="Whitman W."/>
        </authorList>
    </citation>
    <scope>NUCLEOTIDE SEQUENCE [LARGE SCALE GENOMIC DNA]</scope>
    <source>
        <strain evidence="2 3">CECT 8640</strain>
    </source>
</reference>
<proteinExistence type="predicted"/>
<keyword evidence="1" id="KW-0812">Transmembrane</keyword>
<dbReference type="EMBL" id="JACHJN010000002">
    <property type="protein sequence ID" value="MBB5954747.1"/>
    <property type="molecule type" value="Genomic_DNA"/>
</dbReference>
<protein>
    <submittedName>
        <fullName evidence="2">Uncharacterized protein</fullName>
    </submittedName>
</protein>
<keyword evidence="1" id="KW-0472">Membrane</keyword>
<evidence type="ECO:0000256" key="1">
    <source>
        <dbReference type="SAM" id="Phobius"/>
    </source>
</evidence>
<keyword evidence="3" id="KW-1185">Reference proteome</keyword>